<dbReference type="PANTHER" id="PTHR12526:SF638">
    <property type="entry name" value="SPORE COAT PROTEIN SA"/>
    <property type="match status" value="1"/>
</dbReference>
<keyword evidence="3" id="KW-0808">Transferase</keyword>
<evidence type="ECO:0000313" key="4">
    <source>
        <dbReference type="Proteomes" id="UP000061603"/>
    </source>
</evidence>
<dbReference type="EMBL" id="CP010554">
    <property type="protein sequence ID" value="AJP49622.1"/>
    <property type="molecule type" value="Genomic_DNA"/>
</dbReference>
<dbReference type="InterPro" id="IPR028098">
    <property type="entry name" value="Glyco_trans_4-like_N"/>
</dbReference>
<feature type="domain" description="Glycosyl transferase family 1" evidence="1">
    <location>
        <begin position="173"/>
        <end position="336"/>
    </location>
</feature>
<keyword evidence="4" id="KW-1185">Reference proteome</keyword>
<evidence type="ECO:0000259" key="1">
    <source>
        <dbReference type="Pfam" id="PF00534"/>
    </source>
</evidence>
<dbReference type="PANTHER" id="PTHR12526">
    <property type="entry name" value="GLYCOSYLTRANSFERASE"/>
    <property type="match status" value="1"/>
</dbReference>
<gene>
    <name evidence="3" type="ORF">PG1C_11280</name>
</gene>
<dbReference type="STRING" id="1565605.PG1C_11280"/>
<dbReference type="Pfam" id="PF00534">
    <property type="entry name" value="Glycos_transf_1"/>
    <property type="match status" value="1"/>
</dbReference>
<proteinExistence type="predicted"/>
<dbReference type="Pfam" id="PF13439">
    <property type="entry name" value="Glyco_transf_4"/>
    <property type="match status" value="1"/>
</dbReference>
<feature type="domain" description="Glycosyltransferase subfamily 4-like N-terminal" evidence="2">
    <location>
        <begin position="12"/>
        <end position="163"/>
    </location>
</feature>
<sequence length="362" mass="39178">MKILHTESSLGWGGQENRTLNELIGLRTLGYQPLLACPPNARLGVRAREAGFEVIDIAMRGALDLPALWKLHRLMASRHIDIVNTHSGRDTQLAGMAARTLGHQRPRIVRTRHLALPISSLFSYVTLPDHVVTVSRFVASYLVSAKVPAERITAVPTGIDLSRYQTTTPGSLRAELGLANDTPLIGTVAILRRKKGHAELIEAIPTVLEKFPTAHFVFAGDGPQTDNLNQRIAELGLTRNVHLLGLRRDVVNVLASLDLFVLPTHQEALGTAFIEAAAMGVPAIACRVDGVPEVVCDGKTGLLVPVGDSAAIAASIIRLLSDNPLRQSMGIAARHWAEAHYSREVMVDGMLAVYQKLLTAKS</sequence>
<evidence type="ECO:0000313" key="3">
    <source>
        <dbReference type="EMBL" id="AJP49622.1"/>
    </source>
</evidence>
<dbReference type="Proteomes" id="UP000061603">
    <property type="component" value="Chromosome"/>
</dbReference>
<protein>
    <submittedName>
        <fullName evidence="3">Glycosyl transferase</fullName>
    </submittedName>
</protein>
<evidence type="ECO:0000259" key="2">
    <source>
        <dbReference type="Pfam" id="PF13439"/>
    </source>
</evidence>
<dbReference type="KEGG" id="rbu:PG1C_11280"/>
<organism evidence="3 4">
    <name type="scientific">Rugosibacter aromaticivorans</name>
    <dbReference type="NCBI Taxonomy" id="1565605"/>
    <lineage>
        <taxon>Bacteria</taxon>
        <taxon>Pseudomonadati</taxon>
        <taxon>Pseudomonadota</taxon>
        <taxon>Betaproteobacteria</taxon>
        <taxon>Nitrosomonadales</taxon>
        <taxon>Sterolibacteriaceae</taxon>
        <taxon>Rugosibacter</taxon>
    </lineage>
</organism>
<dbReference type="PATRIC" id="fig|1565605.3.peg.2396"/>
<dbReference type="SUPFAM" id="SSF53756">
    <property type="entry name" value="UDP-Glycosyltransferase/glycogen phosphorylase"/>
    <property type="match status" value="1"/>
</dbReference>
<dbReference type="HOGENOM" id="CLU_009583_0_4_4"/>
<dbReference type="GO" id="GO:0016757">
    <property type="term" value="F:glycosyltransferase activity"/>
    <property type="evidence" value="ECO:0007669"/>
    <property type="project" value="InterPro"/>
</dbReference>
<name>A0A0C5J3V7_9PROT</name>
<reference evidence="3 4" key="1">
    <citation type="journal article" date="2015" name="Genome Announc.">
        <title>Complete Genome Sequence of a Novel Bacterium within the Family Rhodocyclaceae That Degrades Polycyclic Aromatic Hydrocarbons.</title>
        <authorList>
            <person name="Singleton D.R."/>
            <person name="Dickey A.N."/>
            <person name="Scholl E.H."/>
            <person name="Wright F.A."/>
            <person name="Aitken M.D."/>
        </authorList>
    </citation>
    <scope>NUCLEOTIDE SEQUENCE [LARGE SCALE GENOMIC DNA]</scope>
    <source>
        <strain evidence="4">PG1-Ca6</strain>
    </source>
</reference>
<accession>A0A0C5J3V7</accession>
<dbReference type="Gene3D" id="3.40.50.2000">
    <property type="entry name" value="Glycogen Phosphorylase B"/>
    <property type="match status" value="2"/>
</dbReference>
<dbReference type="InterPro" id="IPR001296">
    <property type="entry name" value="Glyco_trans_1"/>
</dbReference>
<dbReference type="AlphaFoldDB" id="A0A0C5J3V7"/>